<gene>
    <name evidence="1" type="ORF">EU93_0259</name>
</gene>
<dbReference type="OrthoDB" id="5730981at2"/>
<reference evidence="2" key="1">
    <citation type="journal article" date="2014" name="Sci. Data">
        <title>Genomes of diverse isolates of the marine cyanobacterium Prochlorococcus.</title>
        <authorList>
            <person name="Biller S."/>
            <person name="Berube P."/>
            <person name="Thompson J."/>
            <person name="Kelly L."/>
            <person name="Roggensack S."/>
            <person name="Awad L."/>
            <person name="Roache-Johnson K."/>
            <person name="Ding H."/>
            <person name="Giovannoni S.J."/>
            <person name="Moore L.R."/>
            <person name="Chisholm S.W."/>
        </authorList>
    </citation>
    <scope>NUCLEOTIDE SEQUENCE [LARGE SCALE GENOMIC DNA]</scope>
</reference>
<organism evidence="1 2">
    <name type="scientific">Prochlorococcus marinus str. MIT 9116</name>
    <dbReference type="NCBI Taxonomy" id="167544"/>
    <lineage>
        <taxon>Bacteria</taxon>
        <taxon>Bacillati</taxon>
        <taxon>Cyanobacteriota</taxon>
        <taxon>Cyanophyceae</taxon>
        <taxon>Synechococcales</taxon>
        <taxon>Prochlorococcaceae</taxon>
        <taxon>Prochlorococcus</taxon>
    </lineage>
</organism>
<evidence type="ECO:0000313" key="1">
    <source>
        <dbReference type="EMBL" id="KGF93084.1"/>
    </source>
</evidence>
<proteinExistence type="predicted"/>
<dbReference type="EMBL" id="JNAJ01000004">
    <property type="protein sequence ID" value="KGF93084.1"/>
    <property type="molecule type" value="Genomic_DNA"/>
</dbReference>
<protein>
    <submittedName>
        <fullName evidence="1">Uncharacterized protein</fullName>
    </submittedName>
</protein>
<sequence length="270" mass="31401">MSYFNELGWRQPNSSYRTYSDSKTNYYKLNEFINQPQKILEESKKYFPSLKDIDSTLFEKNLEELTKRIESNKDYKPILKSKYYPFIIPINSKKIDIGEQLEKELLPLVERSFTNEFPDCHFKITIQNNLSLQERITISKISRYENLVKTNNKHVICGFYFPEALIGYDIPSQKKQMADLPEFDGICISGALDVCSALIGNPQMLIHKETYSPMLCLTALEHQDRRITCLFKSYGPHLEFWGLGNQLLPGIDQVSEQWSGGLTFYQAMAK</sequence>
<accession>A0A0A1ZXW3</accession>
<comment type="caution">
    <text evidence="1">The sequence shown here is derived from an EMBL/GenBank/DDBJ whole genome shotgun (WGS) entry which is preliminary data.</text>
</comment>
<dbReference type="Proteomes" id="UP000030491">
    <property type="component" value="Unassembled WGS sequence"/>
</dbReference>
<dbReference type="RefSeq" id="WP_032513025.1">
    <property type="nucleotide sequence ID" value="NZ_JNAJ01000004.1"/>
</dbReference>
<dbReference type="AlphaFoldDB" id="A0A0A1ZXW3"/>
<name>A0A0A1ZXW3_PROMR</name>
<evidence type="ECO:0000313" key="2">
    <source>
        <dbReference type="Proteomes" id="UP000030491"/>
    </source>
</evidence>